<evidence type="ECO:0000256" key="3">
    <source>
        <dbReference type="ARBA" id="ARBA00022630"/>
    </source>
</evidence>
<keyword evidence="4 11" id="KW-0812">Transmembrane</keyword>
<dbReference type="PANTHER" id="PTHR32361:SF28">
    <property type="entry name" value="FRP1P"/>
    <property type="match status" value="1"/>
</dbReference>
<feature type="transmembrane region" description="Helical" evidence="11">
    <location>
        <begin position="161"/>
        <end position="182"/>
    </location>
</feature>
<dbReference type="Proteomes" id="UP000590412">
    <property type="component" value="Unassembled WGS sequence"/>
</dbReference>
<keyword evidence="5" id="KW-0274">FAD</keyword>
<dbReference type="InterPro" id="IPR013112">
    <property type="entry name" value="FAD-bd_8"/>
</dbReference>
<proteinExistence type="predicted"/>
<evidence type="ECO:0000256" key="9">
    <source>
        <dbReference type="ARBA" id="ARBA00023065"/>
    </source>
</evidence>
<evidence type="ECO:0000256" key="10">
    <source>
        <dbReference type="ARBA" id="ARBA00023136"/>
    </source>
</evidence>
<evidence type="ECO:0000256" key="5">
    <source>
        <dbReference type="ARBA" id="ARBA00022827"/>
    </source>
</evidence>
<keyword evidence="6" id="KW-0249">Electron transport</keyword>
<feature type="transmembrane region" description="Helical" evidence="11">
    <location>
        <begin position="57"/>
        <end position="76"/>
    </location>
</feature>
<dbReference type="EMBL" id="JABWAB010000005">
    <property type="protein sequence ID" value="KAF6051326.1"/>
    <property type="molecule type" value="Genomic_DNA"/>
</dbReference>
<keyword evidence="3" id="KW-0285">Flavoprotein</keyword>
<dbReference type="GO" id="GO:0005886">
    <property type="term" value="C:plasma membrane"/>
    <property type="evidence" value="ECO:0007669"/>
    <property type="project" value="TreeGrafter"/>
</dbReference>
<feature type="transmembrane region" description="Helical" evidence="11">
    <location>
        <begin position="83"/>
        <end position="99"/>
    </location>
</feature>
<dbReference type="Pfam" id="PF01794">
    <property type="entry name" value="Ferric_reduct"/>
    <property type="match status" value="1"/>
</dbReference>
<dbReference type="OrthoDB" id="17725at2759"/>
<dbReference type="Pfam" id="PF08022">
    <property type="entry name" value="FAD_binding_8"/>
    <property type="match status" value="1"/>
</dbReference>
<evidence type="ECO:0000313" key="16">
    <source>
        <dbReference type="Proteomes" id="UP000590412"/>
    </source>
</evidence>
<evidence type="ECO:0000256" key="11">
    <source>
        <dbReference type="SAM" id="Phobius"/>
    </source>
</evidence>
<organism evidence="15 16">
    <name type="scientific">Candida parapsilosis</name>
    <name type="common">Yeast</name>
    <dbReference type="NCBI Taxonomy" id="5480"/>
    <lineage>
        <taxon>Eukaryota</taxon>
        <taxon>Fungi</taxon>
        <taxon>Dikarya</taxon>
        <taxon>Ascomycota</taxon>
        <taxon>Saccharomycotina</taxon>
        <taxon>Pichiomycetes</taxon>
        <taxon>Debaryomycetaceae</taxon>
        <taxon>Candida/Lodderomyces clade</taxon>
        <taxon>Candida</taxon>
    </lineage>
</organism>
<evidence type="ECO:0000256" key="7">
    <source>
        <dbReference type="ARBA" id="ARBA00022989"/>
    </source>
</evidence>
<evidence type="ECO:0000256" key="4">
    <source>
        <dbReference type="ARBA" id="ARBA00022692"/>
    </source>
</evidence>
<feature type="domain" description="FAD-binding 8" evidence="13">
    <location>
        <begin position="319"/>
        <end position="386"/>
    </location>
</feature>
<dbReference type="InterPro" id="IPR013121">
    <property type="entry name" value="Fe_red_NAD-bd_6"/>
</dbReference>
<dbReference type="GO" id="GO:0006826">
    <property type="term" value="P:iron ion transport"/>
    <property type="evidence" value="ECO:0007669"/>
    <property type="project" value="TreeGrafter"/>
</dbReference>
<name>A0A8X7NLF6_CANPA</name>
<dbReference type="PANTHER" id="PTHR32361">
    <property type="entry name" value="FERRIC/CUPRIC REDUCTASE TRANSMEMBRANE COMPONENT"/>
    <property type="match status" value="1"/>
</dbReference>
<feature type="transmembrane region" description="Helical" evidence="11">
    <location>
        <begin position="21"/>
        <end position="42"/>
    </location>
</feature>
<feature type="domain" description="Ferric reductase NAD binding" evidence="14">
    <location>
        <begin position="469"/>
        <end position="639"/>
    </location>
</feature>
<gene>
    <name evidence="15" type="ORF">FOB60_003994</name>
</gene>
<comment type="caution">
    <text evidence="15">The sequence shown here is derived from an EMBL/GenBank/DDBJ whole genome shotgun (WGS) entry which is preliminary data.</text>
</comment>
<keyword evidence="2" id="KW-0813">Transport</keyword>
<evidence type="ECO:0000256" key="6">
    <source>
        <dbReference type="ARBA" id="ARBA00022982"/>
    </source>
</evidence>
<evidence type="ECO:0000256" key="8">
    <source>
        <dbReference type="ARBA" id="ARBA00023002"/>
    </source>
</evidence>
<sequence length="673" mass="78820">MSELSVELQKQFEKERNTKNQWISCAFSLLVFVVHGIIFFWIPRTLRNKRFVKSNRFKSFFILLNIWNTFNYTLSIKIRRKRIYFKPSVLILFLFFILLNGKLCYNDTHDITYIPRTFVIAKRCARVGIGQIPAIFLLVTKGDFITGVTGLTYERTTFLHIWFSFMMFVVVTFHVAVVSYYWDKPEWSSIHPRYPKNVYGIIAYVTFVLLALGNVKFIRKYWYDQAMVNHRVQSFIMLLMAFFHNNSAKAMVIVGVHLLVLDKVIGRIYGIVHSKKSPTKGWSQFEMLDEDVMKVSIPIKINHKFNPNSWFGLIKFKYGNWKAGQHIYFNVRKIDFFQHHPFMIASLPESGKMVIIIRKRNGFTKKMFEKFVELRDKQLAGEETEMDYILWYRPKLDRLFKRLQPMVKKVEPLLYKLKLKSKKESFPPDQEHTSLALPEYRKIVNPETVIWKVAFRGPSGGKCQPLLTFDSVAFLAQELGASFILPVCLDLLQTIDRKEVGKDYLGRPAHPTISLYWTVKSSRTISYYNYLLSKLIAFIKMGKLNLTVFIEDESSMTSRQTIELDPFTTIATNKKAPEVEVETEVEKCNSNASTDYVDDSLINKMYQPMDIDQTLKTHITSVKYTGNNYFKSLAILSCGEDPNFGRGAEYHVQGYRWMKQAPNIYFYNESYYT</sequence>
<keyword evidence="10 11" id="KW-0472">Membrane</keyword>
<keyword evidence="8" id="KW-0560">Oxidoreductase</keyword>
<evidence type="ECO:0000256" key="1">
    <source>
        <dbReference type="ARBA" id="ARBA00004141"/>
    </source>
</evidence>
<dbReference type="Gene3D" id="3.40.50.80">
    <property type="entry name" value="Nucleotide-binding domain of ferredoxin-NADP reductase (FNR) module"/>
    <property type="match status" value="1"/>
</dbReference>
<keyword evidence="9" id="KW-0406">Ion transport</keyword>
<evidence type="ECO:0000256" key="2">
    <source>
        <dbReference type="ARBA" id="ARBA00022448"/>
    </source>
</evidence>
<dbReference type="InterPro" id="IPR039261">
    <property type="entry name" value="FNR_nucleotide-bd"/>
</dbReference>
<dbReference type="Pfam" id="PF08030">
    <property type="entry name" value="NAD_binding_6"/>
    <property type="match status" value="1"/>
</dbReference>
<dbReference type="AlphaFoldDB" id="A0A8X7NLF6"/>
<feature type="transmembrane region" description="Helical" evidence="11">
    <location>
        <begin position="194"/>
        <end position="215"/>
    </location>
</feature>
<evidence type="ECO:0000259" key="13">
    <source>
        <dbReference type="Pfam" id="PF08022"/>
    </source>
</evidence>
<feature type="domain" description="Ferric oxidoreductase" evidence="12">
    <location>
        <begin position="125"/>
        <end position="240"/>
    </location>
</feature>
<dbReference type="CDD" id="cd06186">
    <property type="entry name" value="NOX_Duox_like_FAD_NADP"/>
    <property type="match status" value="1"/>
</dbReference>
<evidence type="ECO:0000259" key="14">
    <source>
        <dbReference type="Pfam" id="PF08030"/>
    </source>
</evidence>
<dbReference type="GO" id="GO:0000293">
    <property type="term" value="F:ferric-chelate reductase activity"/>
    <property type="evidence" value="ECO:0007669"/>
    <property type="project" value="UniProtKB-ARBA"/>
</dbReference>
<dbReference type="GO" id="GO:0015677">
    <property type="term" value="P:copper ion import"/>
    <property type="evidence" value="ECO:0007669"/>
    <property type="project" value="TreeGrafter"/>
</dbReference>
<protein>
    <submittedName>
        <fullName evidence="15">FAD-binding domain family protein</fullName>
    </submittedName>
</protein>
<dbReference type="InterPro" id="IPR013130">
    <property type="entry name" value="Fe3_Rdtase_TM_dom"/>
</dbReference>
<keyword evidence="7 11" id="KW-1133">Transmembrane helix</keyword>
<comment type="subcellular location">
    <subcellularLocation>
        <location evidence="1">Membrane</location>
        <topology evidence="1">Multi-pass membrane protein</topology>
    </subcellularLocation>
</comment>
<evidence type="ECO:0000313" key="15">
    <source>
        <dbReference type="EMBL" id="KAF6051326.1"/>
    </source>
</evidence>
<accession>A0A8X7NLF6</accession>
<dbReference type="GO" id="GO:0006879">
    <property type="term" value="P:intracellular iron ion homeostasis"/>
    <property type="evidence" value="ECO:0007669"/>
    <property type="project" value="TreeGrafter"/>
</dbReference>
<dbReference type="InterPro" id="IPR051410">
    <property type="entry name" value="Ferric/Cupric_Reductase"/>
</dbReference>
<evidence type="ECO:0000259" key="12">
    <source>
        <dbReference type="Pfam" id="PF01794"/>
    </source>
</evidence>
<feature type="transmembrane region" description="Helical" evidence="11">
    <location>
        <begin position="235"/>
        <end position="261"/>
    </location>
</feature>
<reference evidence="15" key="1">
    <citation type="submission" date="2020-03" db="EMBL/GenBank/DDBJ databases">
        <title>FDA dAtabase for Regulatory Grade micrObial Sequences (FDA-ARGOS): Supporting development and validation of Infectious Disease Dx tests.</title>
        <authorList>
            <person name="Campos J."/>
            <person name="Goldberg B."/>
            <person name="Tallon L."/>
            <person name="Sadzewicz L."/>
            <person name="Vavikolanu K."/>
            <person name="Mehta A."/>
            <person name="Aluvathingal J."/>
            <person name="Nadendla S."/>
            <person name="Nandy P."/>
            <person name="Geyer C."/>
            <person name="Yan Y."/>
            <person name="Sichtig H."/>
        </authorList>
    </citation>
    <scope>NUCLEOTIDE SEQUENCE [LARGE SCALE GENOMIC DNA]</scope>
    <source>
        <strain evidence="15">FDAARGOS_652</strain>
    </source>
</reference>